<evidence type="ECO:0000259" key="12">
    <source>
        <dbReference type="Pfam" id="PF00999"/>
    </source>
</evidence>
<comment type="similarity">
    <text evidence="9">Belongs to the monovalent cation:proton antiporter 1 (CPA1) transporter (TC 2.A.36) family.</text>
</comment>
<dbReference type="Pfam" id="PF00999">
    <property type="entry name" value="Na_H_Exchanger"/>
    <property type="match status" value="1"/>
</dbReference>
<feature type="transmembrane region" description="Helical" evidence="11">
    <location>
        <begin position="93"/>
        <end position="112"/>
    </location>
</feature>
<dbReference type="Proteomes" id="UP001620626">
    <property type="component" value="Unassembled WGS sequence"/>
</dbReference>
<feature type="transmembrane region" description="Helical" evidence="11">
    <location>
        <begin position="427"/>
        <end position="447"/>
    </location>
</feature>
<evidence type="ECO:0000256" key="4">
    <source>
        <dbReference type="ARBA" id="ARBA00022989"/>
    </source>
</evidence>
<feature type="transmembrane region" description="Helical" evidence="11">
    <location>
        <begin position="234"/>
        <end position="252"/>
    </location>
</feature>
<evidence type="ECO:0000256" key="5">
    <source>
        <dbReference type="ARBA" id="ARBA00023053"/>
    </source>
</evidence>
<evidence type="ECO:0000256" key="9">
    <source>
        <dbReference type="RuleBase" id="RU003722"/>
    </source>
</evidence>
<keyword evidence="2 9" id="KW-0813">Transport</keyword>
<keyword evidence="6 9" id="KW-0406">Ion transport</keyword>
<evidence type="ECO:0000256" key="11">
    <source>
        <dbReference type="SAM" id="Phobius"/>
    </source>
</evidence>
<dbReference type="PANTHER" id="PTHR10110">
    <property type="entry name" value="SODIUM/HYDROGEN EXCHANGER"/>
    <property type="match status" value="1"/>
</dbReference>
<keyword evidence="3 9" id="KW-0812">Transmembrane</keyword>
<feature type="domain" description="Cation/H+ exchanger transmembrane" evidence="12">
    <location>
        <begin position="73"/>
        <end position="483"/>
    </location>
</feature>
<feature type="transmembrane region" description="Helical" evidence="11">
    <location>
        <begin position="152"/>
        <end position="173"/>
    </location>
</feature>
<dbReference type="GO" id="GO:0015297">
    <property type="term" value="F:antiporter activity"/>
    <property type="evidence" value="ECO:0007669"/>
    <property type="project" value="UniProtKB-KW"/>
</dbReference>
<feature type="transmembrane region" description="Helical" evidence="11">
    <location>
        <begin position="459"/>
        <end position="479"/>
    </location>
</feature>
<name>A0ABD2J1Y6_9BILA</name>
<keyword evidence="5" id="KW-0915">Sodium</keyword>
<evidence type="ECO:0000313" key="13">
    <source>
        <dbReference type="EMBL" id="KAL3083756.1"/>
    </source>
</evidence>
<dbReference type="GO" id="GO:0006814">
    <property type="term" value="P:sodium ion transport"/>
    <property type="evidence" value="ECO:0007669"/>
    <property type="project" value="UniProtKB-KW"/>
</dbReference>
<feature type="transmembrane region" description="Helical" evidence="11">
    <location>
        <begin position="361"/>
        <end position="380"/>
    </location>
</feature>
<dbReference type="InterPro" id="IPR004709">
    <property type="entry name" value="NaH_exchanger"/>
</dbReference>
<keyword evidence="9" id="KW-0050">Antiport</keyword>
<feature type="transmembrane region" description="Helical" evidence="11">
    <location>
        <begin position="392"/>
        <end position="415"/>
    </location>
</feature>
<dbReference type="GO" id="GO:0016020">
    <property type="term" value="C:membrane"/>
    <property type="evidence" value="ECO:0007669"/>
    <property type="project" value="UniProtKB-SubCell"/>
</dbReference>
<organism evidence="13 14">
    <name type="scientific">Heterodera trifolii</name>
    <dbReference type="NCBI Taxonomy" id="157864"/>
    <lineage>
        <taxon>Eukaryota</taxon>
        <taxon>Metazoa</taxon>
        <taxon>Ecdysozoa</taxon>
        <taxon>Nematoda</taxon>
        <taxon>Chromadorea</taxon>
        <taxon>Rhabditida</taxon>
        <taxon>Tylenchina</taxon>
        <taxon>Tylenchomorpha</taxon>
        <taxon>Tylenchoidea</taxon>
        <taxon>Heteroderidae</taxon>
        <taxon>Heteroderinae</taxon>
        <taxon>Heterodera</taxon>
    </lineage>
</organism>
<evidence type="ECO:0000256" key="1">
    <source>
        <dbReference type="ARBA" id="ARBA00004141"/>
    </source>
</evidence>
<evidence type="ECO:0000256" key="2">
    <source>
        <dbReference type="ARBA" id="ARBA00022448"/>
    </source>
</evidence>
<reference evidence="13 14" key="1">
    <citation type="submission" date="2024-10" db="EMBL/GenBank/DDBJ databases">
        <authorList>
            <person name="Kim D."/>
        </authorList>
    </citation>
    <scope>NUCLEOTIDE SEQUENCE [LARGE SCALE GENOMIC DNA]</scope>
    <source>
        <strain evidence="13">BH-2024</strain>
    </source>
</reference>
<feature type="transmembrane region" description="Helical" evidence="11">
    <location>
        <begin position="185"/>
        <end position="206"/>
    </location>
</feature>
<evidence type="ECO:0000313" key="14">
    <source>
        <dbReference type="Proteomes" id="UP001620626"/>
    </source>
</evidence>
<comment type="caution">
    <text evidence="13">The sequence shown here is derived from an EMBL/GenBank/DDBJ whole genome shotgun (WGS) entry which is preliminary data.</text>
</comment>
<accession>A0ABD2J1Y6</accession>
<evidence type="ECO:0000256" key="10">
    <source>
        <dbReference type="SAM" id="MobiDB-lite"/>
    </source>
</evidence>
<dbReference type="EMBL" id="JBICBT010001093">
    <property type="protein sequence ID" value="KAL3083756.1"/>
    <property type="molecule type" value="Genomic_DNA"/>
</dbReference>
<dbReference type="InterPro" id="IPR018422">
    <property type="entry name" value="Cation/H_exchanger_CPA1"/>
</dbReference>
<dbReference type="NCBIfam" id="TIGR00840">
    <property type="entry name" value="b_cpa1"/>
    <property type="match status" value="1"/>
</dbReference>
<comment type="subcellular location">
    <subcellularLocation>
        <location evidence="1">Membrane</location>
        <topology evidence="1">Multi-pass membrane protein</topology>
    </subcellularLocation>
</comment>
<feature type="region of interest" description="Disordered" evidence="10">
    <location>
        <begin position="693"/>
        <end position="732"/>
    </location>
</feature>
<feature type="transmembrane region" description="Helical" evidence="11">
    <location>
        <begin position="63"/>
        <end position="81"/>
    </location>
</feature>
<feature type="transmembrane region" description="Helical" evidence="11">
    <location>
        <begin position="124"/>
        <end position="140"/>
    </location>
</feature>
<gene>
    <name evidence="13" type="ORF">niasHT_036749</name>
</gene>
<keyword evidence="8 9" id="KW-0739">Sodium transport</keyword>
<dbReference type="Gene3D" id="6.10.140.1330">
    <property type="match status" value="1"/>
</dbReference>
<dbReference type="AlphaFoldDB" id="A0ABD2J1Y6"/>
<keyword evidence="14" id="KW-1185">Reference proteome</keyword>
<evidence type="ECO:0000256" key="6">
    <source>
        <dbReference type="ARBA" id="ARBA00023065"/>
    </source>
</evidence>
<keyword evidence="7 11" id="KW-0472">Membrane</keyword>
<evidence type="ECO:0000256" key="8">
    <source>
        <dbReference type="ARBA" id="ARBA00023201"/>
    </source>
</evidence>
<keyword evidence="4 11" id="KW-1133">Transmembrane helix</keyword>
<sequence>MSDNFTDEVQSSSIFPSLLNTSQVPSESFNNSSVQNVHLAGHSHHGHRDRIVFFEMHFEEHQTQLTFAFWFFITIIAKIAFHRFEKINRILPDSALLLVLGSIFGGILHIMFPEREIYLKPDWFFLYLLPPIALEAGYFLPNKEFFKNIGTITTYAVVGTLWNIAATGLTLYAFNSFFHGNPSPIALFLFATLISAVDPVAVICVFEEIHVNQLLYICVFGESLLNDAVTIVRIRLLFLISFLIVIPFYVLYHTMNAIASVGPELVHWSDYFIGLLAFFWVSVGGILVGGLWAVLTGIVTKVGKDVSVVQPLTCLLFPYLAYLIAESLGLSGILAIVVCGMGMKQYIVGNISEQSLVTINYFMKTLSSSCEAVIFVFLGLSAVSKNHDLDFVFILVTLASCLVYRFIGVGVLTYLVNKRRVERIGLVDQFIMGYGGIRGAVCYGLVMSLDPELVKCRNMLATTTIIVILFTVFVQGGSIEKLVTYLKVKQFEAHKKTVFEMIADNVSSHMVGGMESIAGLRGDYWFRMKLERYNKKYIKPFIMLNPNDKEMKIVRHNEEIQVKEAVIYLKKHGSFAGMPTVQSSRDLYSQQQPSNGIGAPRMSFSRLTVPQRTPQESIPRNESVGTFVRNKFAELQSSGHRYSRHYNDQDLRPVQHSFSMGDDEEPLDDDQHYKTFPYNKATQREAVRLINEARRKSSSQVRKSSKPTANKMDTLLESNKFIVDEENEEKEE</sequence>
<dbReference type="PRINTS" id="PR01084">
    <property type="entry name" value="NAHEXCHNGR"/>
</dbReference>
<evidence type="ECO:0000256" key="7">
    <source>
        <dbReference type="ARBA" id="ARBA00023136"/>
    </source>
</evidence>
<evidence type="ECO:0000256" key="3">
    <source>
        <dbReference type="ARBA" id="ARBA00022692"/>
    </source>
</evidence>
<feature type="transmembrane region" description="Helical" evidence="11">
    <location>
        <begin position="272"/>
        <end position="294"/>
    </location>
</feature>
<dbReference type="PANTHER" id="PTHR10110:SF125">
    <property type="entry name" value="SODIUM_HYDROGEN EXCHANGER"/>
    <property type="match status" value="1"/>
</dbReference>
<protein>
    <recommendedName>
        <fullName evidence="9">Sodium/hydrogen exchanger</fullName>
    </recommendedName>
</protein>
<dbReference type="InterPro" id="IPR006153">
    <property type="entry name" value="Cation/H_exchanger_TM"/>
</dbReference>
<proteinExistence type="inferred from homology"/>